<evidence type="ECO:0000313" key="2">
    <source>
        <dbReference type="Proteomes" id="UP001056120"/>
    </source>
</evidence>
<protein>
    <submittedName>
        <fullName evidence="1">Uncharacterized protein</fullName>
    </submittedName>
</protein>
<proteinExistence type="predicted"/>
<dbReference type="EMBL" id="CM042023">
    <property type="protein sequence ID" value="KAI3814150.1"/>
    <property type="molecule type" value="Genomic_DNA"/>
</dbReference>
<evidence type="ECO:0000313" key="1">
    <source>
        <dbReference type="EMBL" id="KAI3814150.1"/>
    </source>
</evidence>
<name>A0ACB9J2Z7_9ASTR</name>
<comment type="caution">
    <text evidence="1">The sequence shown here is derived from an EMBL/GenBank/DDBJ whole genome shotgun (WGS) entry which is preliminary data.</text>
</comment>
<reference evidence="1 2" key="2">
    <citation type="journal article" date="2022" name="Mol. Ecol. Resour.">
        <title>The genomes of chicory, endive, great burdock and yacon provide insights into Asteraceae paleo-polyploidization history and plant inulin production.</title>
        <authorList>
            <person name="Fan W."/>
            <person name="Wang S."/>
            <person name="Wang H."/>
            <person name="Wang A."/>
            <person name="Jiang F."/>
            <person name="Liu H."/>
            <person name="Zhao H."/>
            <person name="Xu D."/>
            <person name="Zhang Y."/>
        </authorList>
    </citation>
    <scope>NUCLEOTIDE SEQUENCE [LARGE SCALE GENOMIC DNA]</scope>
    <source>
        <strain evidence="2">cv. Yunnan</strain>
        <tissue evidence="1">Leaves</tissue>
    </source>
</reference>
<keyword evidence="2" id="KW-1185">Reference proteome</keyword>
<gene>
    <name evidence="1" type="ORF">L1987_18897</name>
</gene>
<organism evidence="1 2">
    <name type="scientific">Smallanthus sonchifolius</name>
    <dbReference type="NCBI Taxonomy" id="185202"/>
    <lineage>
        <taxon>Eukaryota</taxon>
        <taxon>Viridiplantae</taxon>
        <taxon>Streptophyta</taxon>
        <taxon>Embryophyta</taxon>
        <taxon>Tracheophyta</taxon>
        <taxon>Spermatophyta</taxon>
        <taxon>Magnoliopsida</taxon>
        <taxon>eudicotyledons</taxon>
        <taxon>Gunneridae</taxon>
        <taxon>Pentapetalae</taxon>
        <taxon>asterids</taxon>
        <taxon>campanulids</taxon>
        <taxon>Asterales</taxon>
        <taxon>Asteraceae</taxon>
        <taxon>Asteroideae</taxon>
        <taxon>Heliantheae alliance</taxon>
        <taxon>Millerieae</taxon>
        <taxon>Smallanthus</taxon>
    </lineage>
</organism>
<reference evidence="2" key="1">
    <citation type="journal article" date="2022" name="Mol. Ecol. Resour.">
        <title>The genomes of chicory, endive, great burdock and yacon provide insights into Asteraceae palaeo-polyploidization history and plant inulin production.</title>
        <authorList>
            <person name="Fan W."/>
            <person name="Wang S."/>
            <person name="Wang H."/>
            <person name="Wang A."/>
            <person name="Jiang F."/>
            <person name="Liu H."/>
            <person name="Zhao H."/>
            <person name="Xu D."/>
            <person name="Zhang Y."/>
        </authorList>
    </citation>
    <scope>NUCLEOTIDE SEQUENCE [LARGE SCALE GENOMIC DNA]</scope>
    <source>
        <strain evidence="2">cv. Yunnan</strain>
    </source>
</reference>
<dbReference type="Proteomes" id="UP001056120">
    <property type="component" value="Linkage Group LG06"/>
</dbReference>
<sequence>MVAAAAMDGGGGGGSSYSGDHGWRPEDDDHGEEGCNGRSKHLQDNKLTDTNEVHVKFLRRIKERFRRDGIETPKIEVRYENLSVEGDAYVGDKALPSLYNATFNSIESILQIIGLIPSKNKNVKILQSINGIISPSRMTLLLGPPGAGKTTLLLALAGKLDHDLKVSGNVTYCGHQLHEFIPQRTCAYISPNNLHTGEMTVRETLDFSGRCLGVGPRYKLLTDILKMEKEAGTKADPYIDAFMNVTTLPGTETNSITDYVLKILGLETCVDTMVGDQMRRGISGGEKKRVTTGMSFMFS</sequence>
<accession>A0ACB9J2Z7</accession>